<comment type="cofactor">
    <cofactor evidence="15">
        <name>Mg(2+)</name>
        <dbReference type="ChEBI" id="CHEBI:18420"/>
    </cofactor>
    <text evidence="15">Binds 1 Mg(2+) ion.</text>
</comment>
<accession>A0AA89C993</accession>
<dbReference type="Gene3D" id="3.40.720.10">
    <property type="entry name" value="Alkaline Phosphatase, subunit A"/>
    <property type="match status" value="1"/>
</dbReference>
<evidence type="ECO:0000313" key="18">
    <source>
        <dbReference type="EMBL" id="KAK3105040.1"/>
    </source>
</evidence>
<dbReference type="InterPro" id="IPR017850">
    <property type="entry name" value="Alkaline_phosphatase_core_sf"/>
</dbReference>
<feature type="transmembrane region" description="Helical" evidence="17">
    <location>
        <begin position="500"/>
        <end position="518"/>
    </location>
</feature>
<evidence type="ECO:0000256" key="14">
    <source>
        <dbReference type="PIRSR" id="PIRSR601952-1"/>
    </source>
</evidence>
<dbReference type="PRINTS" id="PR00113">
    <property type="entry name" value="ALKPHPHTASE"/>
</dbReference>
<comment type="cofactor">
    <cofactor evidence="15">
        <name>Zn(2+)</name>
        <dbReference type="ChEBI" id="CHEBI:29105"/>
    </cofactor>
    <text evidence="15">Binds 2 Zn(2+) ions.</text>
</comment>
<keyword evidence="19" id="KW-1185">Reference proteome</keyword>
<evidence type="ECO:0000256" key="10">
    <source>
        <dbReference type="ARBA" id="ARBA00022842"/>
    </source>
</evidence>
<feature type="binding site" evidence="15">
    <location>
        <position position="34"/>
    </location>
    <ligand>
        <name>Zn(2+)</name>
        <dbReference type="ChEBI" id="CHEBI:29105"/>
        <label>2</label>
    </ligand>
</feature>
<keyword evidence="8" id="KW-0378">Hydrolase</keyword>
<feature type="binding site" evidence="15">
    <location>
        <position position="438"/>
    </location>
    <ligand>
        <name>Zn(2+)</name>
        <dbReference type="ChEBI" id="CHEBI:29105"/>
        <label>2</label>
    </ligand>
</feature>
<keyword evidence="6" id="KW-0336">GPI-anchor</keyword>
<feature type="binding site" evidence="15">
    <location>
        <position position="34"/>
    </location>
    <ligand>
        <name>Mg(2+)</name>
        <dbReference type="ChEBI" id="CHEBI:18420"/>
    </ligand>
</feature>
<evidence type="ECO:0000256" key="13">
    <source>
        <dbReference type="ARBA" id="ARBA00023288"/>
    </source>
</evidence>
<evidence type="ECO:0000256" key="6">
    <source>
        <dbReference type="ARBA" id="ARBA00022622"/>
    </source>
</evidence>
<feature type="active site" description="Phosphoserine intermediate" evidence="14">
    <location>
        <position position="84"/>
    </location>
</feature>
<comment type="subcellular location">
    <subcellularLocation>
        <location evidence="1">Cell membrane</location>
        <topology evidence="1">Lipid-anchor</topology>
        <topology evidence="1">GPI-anchor</topology>
    </subcellularLocation>
</comment>
<name>A0AA89C993_PINIB</name>
<feature type="non-terminal residue" evidence="18">
    <location>
        <position position="1"/>
    </location>
</feature>
<feature type="binding site" evidence="15">
    <location>
        <position position="318"/>
    </location>
    <ligand>
        <name>Zn(2+)</name>
        <dbReference type="ChEBI" id="CHEBI:29105"/>
        <label>2</label>
    </ligand>
</feature>
<feature type="binding site" evidence="15">
    <location>
        <position position="314"/>
    </location>
    <ligand>
        <name>Zn(2+)</name>
        <dbReference type="ChEBI" id="CHEBI:29105"/>
        <label>2</label>
    </ligand>
</feature>
<gene>
    <name evidence="18" type="ORF">FSP39_015879</name>
</gene>
<dbReference type="InterPro" id="IPR001952">
    <property type="entry name" value="Alkaline_phosphatase"/>
</dbReference>
<keyword evidence="4" id="KW-1003">Cell membrane</keyword>
<evidence type="ECO:0000256" key="5">
    <source>
        <dbReference type="ARBA" id="ARBA00022553"/>
    </source>
</evidence>
<dbReference type="EC" id="3.1.3.1" evidence="3"/>
<dbReference type="FunFam" id="3.40.720.10:FF:000008">
    <property type="entry name" value="Alkaline phosphatase"/>
    <property type="match status" value="1"/>
</dbReference>
<evidence type="ECO:0000256" key="9">
    <source>
        <dbReference type="ARBA" id="ARBA00022833"/>
    </source>
</evidence>
<protein>
    <recommendedName>
        <fullName evidence="3">alkaline phosphatase</fullName>
        <ecNumber evidence="3">3.1.3.1</ecNumber>
    </recommendedName>
</protein>
<dbReference type="CDD" id="cd16012">
    <property type="entry name" value="ALP"/>
    <property type="match status" value="1"/>
</dbReference>
<dbReference type="EMBL" id="VSWD01000004">
    <property type="protein sequence ID" value="KAK3105040.1"/>
    <property type="molecule type" value="Genomic_DNA"/>
</dbReference>
<feature type="binding site" evidence="15">
    <location>
        <position position="309"/>
    </location>
    <ligand>
        <name>Mg(2+)</name>
        <dbReference type="ChEBI" id="CHEBI:18420"/>
    </ligand>
</feature>
<dbReference type="PANTHER" id="PTHR11596">
    <property type="entry name" value="ALKALINE PHOSPHATASE"/>
    <property type="match status" value="1"/>
</dbReference>
<feature type="binding site" evidence="15">
    <location>
        <position position="355"/>
    </location>
    <ligand>
        <name>Zn(2+)</name>
        <dbReference type="ChEBI" id="CHEBI:29105"/>
        <label>2</label>
    </ligand>
</feature>
<evidence type="ECO:0000256" key="3">
    <source>
        <dbReference type="ARBA" id="ARBA00012647"/>
    </source>
</evidence>
<keyword evidence="17" id="KW-0812">Transmembrane</keyword>
<dbReference type="GO" id="GO:0098552">
    <property type="term" value="C:side of membrane"/>
    <property type="evidence" value="ECO:0007669"/>
    <property type="project" value="UniProtKB-KW"/>
</dbReference>
<dbReference type="AlphaFoldDB" id="A0AA89C993"/>
<proteinExistence type="inferred from homology"/>
<comment type="similarity">
    <text evidence="2 16">Belongs to the alkaline phosphatase family.</text>
</comment>
<dbReference type="Pfam" id="PF00245">
    <property type="entry name" value="Alk_phosphatase"/>
    <property type="match status" value="1"/>
</dbReference>
<evidence type="ECO:0000256" key="8">
    <source>
        <dbReference type="ARBA" id="ARBA00022801"/>
    </source>
</evidence>
<evidence type="ECO:0000256" key="11">
    <source>
        <dbReference type="ARBA" id="ARBA00023136"/>
    </source>
</evidence>
<keyword evidence="7 15" id="KW-0479">Metal-binding</keyword>
<feature type="binding site" evidence="15">
    <location>
        <position position="356"/>
    </location>
    <ligand>
        <name>Zn(2+)</name>
        <dbReference type="ChEBI" id="CHEBI:29105"/>
        <label>2</label>
    </ligand>
</feature>
<keyword evidence="17" id="KW-1133">Transmembrane helix</keyword>
<dbReference type="SUPFAM" id="SSF53649">
    <property type="entry name" value="Alkaline phosphatase-like"/>
    <property type="match status" value="1"/>
</dbReference>
<sequence>PEYWKQSARKTIQDAVRMQKNTNKAKNVILFLGDGMGVSTLTPARILKGQMRNKSGEEEHLSWDKFPHVAFSKTYNQDHQTPDSAGTATAFLTGVKTNMGMLGVDARTTKGDCASAQGAEIYSIGKWSLDQGKKVGVVTTARVTHATPGGLYAHTPHRDWEGDANLPKTGAEQCKDIAKQLIDDNADMSVIMGGGRRYFLPSDVEDFERGDNSKLGRRDGRNLITEWQNEKEARNLKFKFVWNATEFHEVNPDTTDYLLGLFESSHMQFEADRTDPKYETAGEPSLAEMTEKAIRILRKDPDGFFLLVEGGRIDHGHHETKAYKALRDTIAMEEAVAKAVELTSEQDTLIVVTADHSHAFAMGGYPSRGNPILGLTDKNGKIALDNDNYTYTTLVYGNGPGFDDHRFKNNTRLNLTDEHTSNKEYRQMTALPLGYETHGGEDVGIFARGPWSHLFHGVHQQNYIPHVMAFASCVGDYKLDKDCAASYSNTNTSNRGSSNFINIPLSFYFVMLIVFVYLR</sequence>
<organism evidence="18 19">
    <name type="scientific">Pinctada imbricata</name>
    <name type="common">Atlantic pearl-oyster</name>
    <name type="synonym">Pinctada martensii</name>
    <dbReference type="NCBI Taxonomy" id="66713"/>
    <lineage>
        <taxon>Eukaryota</taxon>
        <taxon>Metazoa</taxon>
        <taxon>Spiralia</taxon>
        <taxon>Lophotrochozoa</taxon>
        <taxon>Mollusca</taxon>
        <taxon>Bivalvia</taxon>
        <taxon>Autobranchia</taxon>
        <taxon>Pteriomorphia</taxon>
        <taxon>Pterioida</taxon>
        <taxon>Pterioidea</taxon>
        <taxon>Pteriidae</taxon>
        <taxon>Pinctada</taxon>
    </lineage>
</organism>
<evidence type="ECO:0000256" key="16">
    <source>
        <dbReference type="RuleBase" id="RU003946"/>
    </source>
</evidence>
<feature type="binding site" evidence="15">
    <location>
        <position position="145"/>
    </location>
    <ligand>
        <name>Mg(2+)</name>
        <dbReference type="ChEBI" id="CHEBI:18420"/>
    </ligand>
</feature>
<reference evidence="18" key="1">
    <citation type="submission" date="2019-08" db="EMBL/GenBank/DDBJ databases">
        <title>The improved chromosome-level genome for the pearl oyster Pinctada fucata martensii using PacBio sequencing and Hi-C.</title>
        <authorList>
            <person name="Zheng Z."/>
        </authorList>
    </citation>
    <scope>NUCLEOTIDE SEQUENCE</scope>
    <source>
        <strain evidence="18">ZZ-2019</strain>
        <tissue evidence="18">Adductor muscle</tissue>
    </source>
</reference>
<feature type="binding site" evidence="15">
    <location>
        <position position="147"/>
    </location>
    <ligand>
        <name>Mg(2+)</name>
        <dbReference type="ChEBI" id="CHEBI:18420"/>
    </ligand>
</feature>
<evidence type="ECO:0000256" key="15">
    <source>
        <dbReference type="PIRSR" id="PIRSR601952-2"/>
    </source>
</evidence>
<evidence type="ECO:0000256" key="2">
    <source>
        <dbReference type="ARBA" id="ARBA00005984"/>
    </source>
</evidence>
<keyword evidence="13" id="KW-0449">Lipoprotein</keyword>
<keyword evidence="12" id="KW-0325">Glycoprotein</keyword>
<dbReference type="Proteomes" id="UP001186944">
    <property type="component" value="Unassembled WGS sequence"/>
</dbReference>
<evidence type="ECO:0000313" key="19">
    <source>
        <dbReference type="Proteomes" id="UP001186944"/>
    </source>
</evidence>
<comment type="caution">
    <text evidence="18">The sequence shown here is derived from an EMBL/GenBank/DDBJ whole genome shotgun (WGS) entry which is preliminary data.</text>
</comment>
<dbReference type="SMART" id="SM00098">
    <property type="entry name" value="alkPPc"/>
    <property type="match status" value="1"/>
</dbReference>
<evidence type="ECO:0000256" key="7">
    <source>
        <dbReference type="ARBA" id="ARBA00022723"/>
    </source>
</evidence>
<evidence type="ECO:0000256" key="4">
    <source>
        <dbReference type="ARBA" id="ARBA00022475"/>
    </source>
</evidence>
<dbReference type="PANTHER" id="PTHR11596:SF5">
    <property type="entry name" value="ALKALINE PHOSPHATASE"/>
    <property type="match status" value="1"/>
</dbReference>
<keyword evidence="5" id="KW-0597">Phosphoprotein</keyword>
<evidence type="ECO:0000256" key="1">
    <source>
        <dbReference type="ARBA" id="ARBA00004609"/>
    </source>
</evidence>
<keyword evidence="10 15" id="KW-0460">Magnesium</keyword>
<dbReference type="GO" id="GO:0005886">
    <property type="term" value="C:plasma membrane"/>
    <property type="evidence" value="ECO:0007669"/>
    <property type="project" value="UniProtKB-SubCell"/>
</dbReference>
<dbReference type="GO" id="GO:0004035">
    <property type="term" value="F:alkaline phosphatase activity"/>
    <property type="evidence" value="ECO:0007669"/>
    <property type="project" value="UniProtKB-EC"/>
</dbReference>
<evidence type="ECO:0000256" key="17">
    <source>
        <dbReference type="SAM" id="Phobius"/>
    </source>
</evidence>
<keyword evidence="9 15" id="KW-0862">Zinc</keyword>
<dbReference type="GO" id="GO:0046872">
    <property type="term" value="F:metal ion binding"/>
    <property type="evidence" value="ECO:0007669"/>
    <property type="project" value="UniProtKB-KW"/>
</dbReference>
<keyword evidence="11 17" id="KW-0472">Membrane</keyword>
<evidence type="ECO:0000256" key="12">
    <source>
        <dbReference type="ARBA" id="ARBA00023180"/>
    </source>
</evidence>